<name>A0A8J3CQP8_9PROT</name>
<protein>
    <recommendedName>
        <fullName evidence="4">HTH marR-type domain-containing protein</fullName>
    </recommendedName>
</protein>
<reference evidence="5" key="2">
    <citation type="submission" date="2020-09" db="EMBL/GenBank/DDBJ databases">
        <authorList>
            <person name="Sun Q."/>
            <person name="Kim S."/>
        </authorList>
    </citation>
    <scope>NUCLEOTIDE SEQUENCE</scope>
    <source>
        <strain evidence="5">KCTC 32513</strain>
    </source>
</reference>
<reference evidence="5" key="1">
    <citation type="journal article" date="2014" name="Int. J. Syst. Evol. Microbiol.">
        <title>Complete genome sequence of Corynebacterium casei LMG S-19264T (=DSM 44701T), isolated from a smear-ripened cheese.</title>
        <authorList>
            <consortium name="US DOE Joint Genome Institute (JGI-PGF)"/>
            <person name="Walter F."/>
            <person name="Albersmeier A."/>
            <person name="Kalinowski J."/>
            <person name="Ruckert C."/>
        </authorList>
    </citation>
    <scope>NUCLEOTIDE SEQUENCE</scope>
    <source>
        <strain evidence="5">KCTC 32513</strain>
    </source>
</reference>
<evidence type="ECO:0000313" key="6">
    <source>
        <dbReference type="Proteomes" id="UP000634004"/>
    </source>
</evidence>
<dbReference type="SMART" id="SM00347">
    <property type="entry name" value="HTH_MARR"/>
    <property type="match status" value="1"/>
</dbReference>
<evidence type="ECO:0000256" key="1">
    <source>
        <dbReference type="ARBA" id="ARBA00023015"/>
    </source>
</evidence>
<sequence length="161" mass="17511">MSSMNSPMKSAPETEGLPQSLPLDDSVAYKVTVIADLIARRVSHVAATVGGINLSQWRVLAAIGDQEGRTASQVVDMTPMDKGIVSRAVASLVTQGYLIRQASDQDGRVSHLYMTTSGRETFSHIVRELDRTGATGEMILADAKRDALLKNLDQIIREFPR</sequence>
<gene>
    <name evidence="5" type="ORF">GCM10009069_20740</name>
</gene>
<dbReference type="SUPFAM" id="SSF46785">
    <property type="entry name" value="Winged helix' DNA-binding domain"/>
    <property type="match status" value="1"/>
</dbReference>
<dbReference type="Proteomes" id="UP000634004">
    <property type="component" value="Unassembled WGS sequence"/>
</dbReference>
<dbReference type="PROSITE" id="PS50995">
    <property type="entry name" value="HTH_MARR_2"/>
    <property type="match status" value="1"/>
</dbReference>
<dbReference type="AlphaFoldDB" id="A0A8J3CQP8"/>
<organism evidence="5 6">
    <name type="scientific">Algimonas arctica</name>
    <dbReference type="NCBI Taxonomy" id="1479486"/>
    <lineage>
        <taxon>Bacteria</taxon>
        <taxon>Pseudomonadati</taxon>
        <taxon>Pseudomonadota</taxon>
        <taxon>Alphaproteobacteria</taxon>
        <taxon>Maricaulales</taxon>
        <taxon>Robiginitomaculaceae</taxon>
        <taxon>Algimonas</taxon>
    </lineage>
</organism>
<evidence type="ECO:0000259" key="4">
    <source>
        <dbReference type="PROSITE" id="PS50995"/>
    </source>
</evidence>
<keyword evidence="6" id="KW-1185">Reference proteome</keyword>
<dbReference type="InterPro" id="IPR000835">
    <property type="entry name" value="HTH_MarR-typ"/>
</dbReference>
<dbReference type="Pfam" id="PF12802">
    <property type="entry name" value="MarR_2"/>
    <property type="match status" value="1"/>
</dbReference>
<dbReference type="InterPro" id="IPR036388">
    <property type="entry name" value="WH-like_DNA-bd_sf"/>
</dbReference>
<dbReference type="GO" id="GO:0003677">
    <property type="term" value="F:DNA binding"/>
    <property type="evidence" value="ECO:0007669"/>
    <property type="project" value="UniProtKB-KW"/>
</dbReference>
<keyword evidence="3" id="KW-0804">Transcription</keyword>
<dbReference type="PANTHER" id="PTHR42756">
    <property type="entry name" value="TRANSCRIPTIONAL REGULATOR, MARR"/>
    <property type="match status" value="1"/>
</dbReference>
<comment type="caution">
    <text evidence="5">The sequence shown here is derived from an EMBL/GenBank/DDBJ whole genome shotgun (WGS) entry which is preliminary data.</text>
</comment>
<keyword evidence="1" id="KW-0805">Transcription regulation</keyword>
<dbReference type="PANTHER" id="PTHR42756:SF1">
    <property type="entry name" value="TRANSCRIPTIONAL REPRESSOR OF EMRAB OPERON"/>
    <property type="match status" value="1"/>
</dbReference>
<proteinExistence type="predicted"/>
<dbReference type="EMBL" id="BMZH01000008">
    <property type="protein sequence ID" value="GHA97668.1"/>
    <property type="molecule type" value="Genomic_DNA"/>
</dbReference>
<evidence type="ECO:0000256" key="2">
    <source>
        <dbReference type="ARBA" id="ARBA00023125"/>
    </source>
</evidence>
<dbReference type="GO" id="GO:0003700">
    <property type="term" value="F:DNA-binding transcription factor activity"/>
    <property type="evidence" value="ECO:0007669"/>
    <property type="project" value="InterPro"/>
</dbReference>
<dbReference type="InterPro" id="IPR036390">
    <property type="entry name" value="WH_DNA-bd_sf"/>
</dbReference>
<dbReference type="Gene3D" id="1.10.10.10">
    <property type="entry name" value="Winged helix-like DNA-binding domain superfamily/Winged helix DNA-binding domain"/>
    <property type="match status" value="1"/>
</dbReference>
<evidence type="ECO:0000256" key="3">
    <source>
        <dbReference type="ARBA" id="ARBA00023163"/>
    </source>
</evidence>
<feature type="domain" description="HTH marR-type" evidence="4">
    <location>
        <begin position="24"/>
        <end position="157"/>
    </location>
</feature>
<keyword evidence="2" id="KW-0238">DNA-binding</keyword>
<evidence type="ECO:0000313" key="5">
    <source>
        <dbReference type="EMBL" id="GHA97668.1"/>
    </source>
</evidence>
<accession>A0A8J3CQP8</accession>